<gene>
    <name evidence="2" type="ORF">FJQ89_02515</name>
</gene>
<evidence type="ECO:0008006" key="4">
    <source>
        <dbReference type="Google" id="ProtNLM"/>
    </source>
</evidence>
<dbReference type="PROSITE" id="PS51257">
    <property type="entry name" value="PROKAR_LIPOPROTEIN"/>
    <property type="match status" value="1"/>
</dbReference>
<feature type="signal peptide" evidence="1">
    <location>
        <begin position="1"/>
        <end position="18"/>
    </location>
</feature>
<keyword evidence="1" id="KW-0732">Signal</keyword>
<keyword evidence="3" id="KW-1185">Reference proteome</keyword>
<name>A0A4Y6R968_9BURK</name>
<organism evidence="2 3">
    <name type="scientific">Janthinobacterium tructae</name>
    <dbReference type="NCBI Taxonomy" id="2590869"/>
    <lineage>
        <taxon>Bacteria</taxon>
        <taxon>Pseudomonadati</taxon>
        <taxon>Pseudomonadota</taxon>
        <taxon>Betaproteobacteria</taxon>
        <taxon>Burkholderiales</taxon>
        <taxon>Oxalobacteraceae</taxon>
        <taxon>Janthinobacterium</taxon>
    </lineage>
</organism>
<accession>A0A4Y6R968</accession>
<dbReference type="KEGG" id="jas:FJQ89_02515"/>
<dbReference type="OrthoDB" id="8854451at2"/>
<dbReference type="EMBL" id="CP041185">
    <property type="protein sequence ID" value="QDG69409.1"/>
    <property type="molecule type" value="Genomic_DNA"/>
</dbReference>
<feature type="chain" id="PRO_5021358190" description="Lipoprotein" evidence="1">
    <location>
        <begin position="19"/>
        <end position="74"/>
    </location>
</feature>
<dbReference type="AlphaFoldDB" id="A0A4Y6R968"/>
<reference evidence="2 3" key="1">
    <citation type="submission" date="2019-06" db="EMBL/GenBank/DDBJ databases">
        <title>Complete genome sequence of Janthinobacterium sp. SNU WT3 isolated from diseased rainbow trout.</title>
        <authorList>
            <person name="Oh W.T."/>
            <person name="Park S.C."/>
        </authorList>
    </citation>
    <scope>NUCLEOTIDE SEQUENCE [LARGE SCALE GENOMIC DNA]</scope>
    <source>
        <strain evidence="2 3">SNU WT3</strain>
    </source>
</reference>
<evidence type="ECO:0000313" key="2">
    <source>
        <dbReference type="EMBL" id="QDG69409.1"/>
    </source>
</evidence>
<dbReference type="RefSeq" id="WP_141168898.1">
    <property type="nucleotide sequence ID" value="NZ_CP041185.1"/>
</dbReference>
<proteinExistence type="predicted"/>
<protein>
    <recommendedName>
        <fullName evidence="4">Lipoprotein</fullName>
    </recommendedName>
</protein>
<sequence length="74" mass="8454">MIKLFTVFFGTLILSACASPSYDYVKKGSTFDQKTDALSECQYQIKLNKTPASEQKELRDLCMQGKGYRYKLVN</sequence>
<evidence type="ECO:0000313" key="3">
    <source>
        <dbReference type="Proteomes" id="UP000316665"/>
    </source>
</evidence>
<dbReference type="Proteomes" id="UP000316665">
    <property type="component" value="Chromosome"/>
</dbReference>
<evidence type="ECO:0000256" key="1">
    <source>
        <dbReference type="SAM" id="SignalP"/>
    </source>
</evidence>